<evidence type="ECO:0000256" key="1">
    <source>
        <dbReference type="SAM" id="MobiDB-lite"/>
    </source>
</evidence>
<dbReference type="RefSeq" id="XP_017034530.1">
    <property type="nucleotide sequence ID" value="XM_017179041.3"/>
</dbReference>
<evidence type="ECO:0000313" key="3">
    <source>
        <dbReference type="RefSeq" id="XP_017034530.1"/>
    </source>
</evidence>
<gene>
    <name evidence="3" type="primary">ms(3)76Cc</name>
</gene>
<evidence type="ECO:0000313" key="2">
    <source>
        <dbReference type="Proteomes" id="UP001652661"/>
    </source>
</evidence>
<dbReference type="OrthoDB" id="8062037at2759"/>
<feature type="compositionally biased region" description="Basic and acidic residues" evidence="1">
    <location>
        <begin position="598"/>
        <end position="612"/>
    </location>
</feature>
<dbReference type="AlphaFoldDB" id="A0A6P4J0W7"/>
<sequence>MMPFNTPEQNHGSRLPKSETSATYLSFTDLCRKFDSPLTGPSCDRWKFCEKVSNRSDGDVHPRGGPPEQEEEVIDRNLATYLKAFALIYILPEVDWTAEKIDMLLAEGTDLFRDSSESDDDQGENEISQRQIYSDEKRIKRKFNLEGHTFTLSLEPRYVEEADRQYSKCTIKNLRPHLQKFFTSSRYCLLLTRVGNLLIWRRRQVYFVMNVKGKQRNKDMGLTIIVCVQTIDHVVKKARKLSGITPKDEFSIRELVVVHLETPDGRVYIRDSSYRPIELKGAHKSYAFLKATLHLSLTQNDSVISRSSLMVAVGSILASKVYRPSNWDTKMLDRLVCYGMELSRSCWSNCLRDQRPIDLDTFPTQLRLGQFVMELKLLPNVKTGHWKCGDCINGSSFETHIKEAFMKYSNVVFQINNQMYAMWAKDDFYYLLDPYQHSVMGSRTEKDKLEGAKWATLRMFRDQLTLLSVFHQVLKESNQQSAYYLHVVRIRNLAECPEGFALAPLPEEVDTLDVVSLNESILFNDQPGVNVSEKFLKEISTYEEEERLRILLERQNAEEMEAKKNAILATKTLKPKTKSVRKVKRCQNVKKSTTSVEQPKKTETRSLAERKKSVIVVEEPEKRRINRKLGGRASKNPPRSEASTTFSRQKGGGSPANPPSSGPGRVPKVKSSTKELAVLKLGDLSFKASELRILTREGYSIHKDDLIEQLGATSSQKAIKDTPGPSNTLGEALNNEELIVPSRRTQSLLRFPGFNRVPQLLAVAGSESGNMESLKRMLFTAFKVANRVFTMTPWGNYVIFRHTPNSTVESAASWFYLFDGCTCDIDRFRHLDLTKGTAGLVAFRKLSDAVCHIIDLGEKRAGQLVKERRTASK</sequence>
<keyword evidence="2" id="KW-1185">Reference proteome</keyword>
<dbReference type="PANTHER" id="PTHR40552">
    <property type="entry name" value="AT05186P-RELATED"/>
    <property type="match status" value="1"/>
</dbReference>
<protein>
    <submittedName>
        <fullName evidence="3">Uncharacterized protein ms(3)76Cc</fullName>
    </submittedName>
</protein>
<reference evidence="3" key="1">
    <citation type="submission" date="2025-08" db="UniProtKB">
        <authorList>
            <consortium name="RefSeq"/>
        </authorList>
    </citation>
    <scope>IDENTIFICATION</scope>
    <source>
        <strain evidence="3">14028-0561.14</strain>
        <tissue evidence="3">Whole fly</tissue>
    </source>
</reference>
<dbReference type="Proteomes" id="UP001652661">
    <property type="component" value="Chromosome 3L"/>
</dbReference>
<proteinExistence type="predicted"/>
<accession>A0A6P4J0W7</accession>
<feature type="region of interest" description="Disordered" evidence="1">
    <location>
        <begin position="578"/>
        <end position="671"/>
    </location>
</feature>
<organism evidence="2 3">
    <name type="scientific">Drosophila kikkawai</name>
    <name type="common">Fruit fly</name>
    <dbReference type="NCBI Taxonomy" id="30033"/>
    <lineage>
        <taxon>Eukaryota</taxon>
        <taxon>Metazoa</taxon>
        <taxon>Ecdysozoa</taxon>
        <taxon>Arthropoda</taxon>
        <taxon>Hexapoda</taxon>
        <taxon>Insecta</taxon>
        <taxon>Pterygota</taxon>
        <taxon>Neoptera</taxon>
        <taxon>Endopterygota</taxon>
        <taxon>Diptera</taxon>
        <taxon>Brachycera</taxon>
        <taxon>Muscomorpha</taxon>
        <taxon>Ephydroidea</taxon>
        <taxon>Drosophilidae</taxon>
        <taxon>Drosophila</taxon>
        <taxon>Sophophora</taxon>
    </lineage>
</organism>
<name>A0A6P4J0W7_DROKI</name>
<feature type="compositionally biased region" description="Basic residues" evidence="1">
    <location>
        <begin position="578"/>
        <end position="588"/>
    </location>
</feature>
<dbReference type="PANTHER" id="PTHR40552:SF6">
    <property type="entry name" value="FI09606P-RELATED"/>
    <property type="match status" value="1"/>
</dbReference>